<dbReference type="HOGENOM" id="CLU_2907135_0_0_1"/>
<evidence type="ECO:0000313" key="2">
    <source>
        <dbReference type="Proteomes" id="UP000008694"/>
    </source>
</evidence>
<reference evidence="2" key="1">
    <citation type="journal article" date="2011" name="Nat. Genet.">
        <title>The Arabidopsis lyrata genome sequence and the basis of rapid genome size change.</title>
        <authorList>
            <person name="Hu T.T."/>
            <person name="Pattyn P."/>
            <person name="Bakker E.G."/>
            <person name="Cao J."/>
            <person name="Cheng J.-F."/>
            <person name="Clark R.M."/>
            <person name="Fahlgren N."/>
            <person name="Fawcett J.A."/>
            <person name="Grimwood J."/>
            <person name="Gundlach H."/>
            <person name="Haberer G."/>
            <person name="Hollister J.D."/>
            <person name="Ossowski S."/>
            <person name="Ottilar R.P."/>
            <person name="Salamov A.A."/>
            <person name="Schneeberger K."/>
            <person name="Spannagl M."/>
            <person name="Wang X."/>
            <person name="Yang L."/>
            <person name="Nasrallah M.E."/>
            <person name="Bergelson J."/>
            <person name="Carrington J.C."/>
            <person name="Gaut B.S."/>
            <person name="Schmutz J."/>
            <person name="Mayer K.F.X."/>
            <person name="Van de Peer Y."/>
            <person name="Grigoriev I.V."/>
            <person name="Nordborg M."/>
            <person name="Weigel D."/>
            <person name="Guo Y.-L."/>
        </authorList>
    </citation>
    <scope>NUCLEOTIDE SEQUENCE [LARGE SCALE GENOMIC DNA]</scope>
    <source>
        <strain evidence="2">cv. MN47</strain>
    </source>
</reference>
<evidence type="ECO:0000313" key="1">
    <source>
        <dbReference type="EMBL" id="EFH56961.1"/>
    </source>
</evidence>
<dbReference type="AlphaFoldDB" id="D7LBG5"/>
<dbReference type="Proteomes" id="UP000008694">
    <property type="component" value="Unassembled WGS sequence"/>
</dbReference>
<dbReference type="Gramene" id="scaffold_400730.1">
    <property type="protein sequence ID" value="scaffold_400730.1"/>
    <property type="gene ID" value="scaffold_400730.1"/>
</dbReference>
<name>D7LBG5_ARALL</name>
<gene>
    <name evidence="1" type="ORF">ARALYDRAFT_901229</name>
</gene>
<sequence length="62" mass="7534">MAYEPYDYSLNFDQGQGWHVNHDDLRIFLGLSLFRFADPTRIRATYLLLYKFTFLSSNFYHF</sequence>
<accession>D7LBG5</accession>
<organism evidence="2">
    <name type="scientific">Arabidopsis lyrata subsp. lyrata</name>
    <name type="common">Lyre-leaved rock-cress</name>
    <dbReference type="NCBI Taxonomy" id="81972"/>
    <lineage>
        <taxon>Eukaryota</taxon>
        <taxon>Viridiplantae</taxon>
        <taxon>Streptophyta</taxon>
        <taxon>Embryophyta</taxon>
        <taxon>Tracheophyta</taxon>
        <taxon>Spermatophyta</taxon>
        <taxon>Magnoliopsida</taxon>
        <taxon>eudicotyledons</taxon>
        <taxon>Gunneridae</taxon>
        <taxon>Pentapetalae</taxon>
        <taxon>rosids</taxon>
        <taxon>malvids</taxon>
        <taxon>Brassicales</taxon>
        <taxon>Brassicaceae</taxon>
        <taxon>Camelineae</taxon>
        <taxon>Arabidopsis</taxon>
    </lineage>
</organism>
<proteinExistence type="predicted"/>
<protein>
    <submittedName>
        <fullName evidence="1">Uncharacterized protein</fullName>
    </submittedName>
</protein>
<keyword evidence="2" id="KW-1185">Reference proteome</keyword>
<dbReference type="EMBL" id="GL348716">
    <property type="protein sequence ID" value="EFH56961.1"/>
    <property type="molecule type" value="Genomic_DNA"/>
</dbReference>